<evidence type="ECO:0000259" key="8">
    <source>
        <dbReference type="Pfam" id="PF18955"/>
    </source>
</evidence>
<dbReference type="AlphaFoldDB" id="A0A1M6NVJ1"/>
<sequence length="172" mass="19492">MILNYFFIFSARVLDMTSSTLRMLMLVRGKRLYAAILGFFEVIIYVTALGKVVNGLSDYRNLLSYALGFACGNFVGSYIEEKIAIGQITAQIICSNKNGNYLARLLRTNGFGVTAVEGEGKEGKRYVLNVMLDRKNIKKLYDIVDEMEEKPFVTVFDIKSMRGGYFTKTKRK</sequence>
<comment type="subcellular location">
    <subcellularLocation>
        <location evidence="1 6">Cell membrane</location>
        <topology evidence="1 6">Multi-pass membrane protein</topology>
    </subcellularLocation>
</comment>
<evidence type="ECO:0000259" key="7">
    <source>
        <dbReference type="Pfam" id="PF10035"/>
    </source>
</evidence>
<proteinExistence type="inferred from homology"/>
<evidence type="ECO:0000256" key="3">
    <source>
        <dbReference type="ARBA" id="ARBA00022692"/>
    </source>
</evidence>
<feature type="transmembrane region" description="Helical" evidence="6">
    <location>
        <begin position="32"/>
        <end position="50"/>
    </location>
</feature>
<keyword evidence="4 6" id="KW-1133">Transmembrane helix</keyword>
<evidence type="ECO:0000256" key="4">
    <source>
        <dbReference type="ARBA" id="ARBA00022989"/>
    </source>
</evidence>
<feature type="domain" description="DUF2179" evidence="7">
    <location>
        <begin position="111"/>
        <end position="163"/>
    </location>
</feature>
<name>A0A1M6NVJ1_9FIRM</name>
<dbReference type="PANTHER" id="PTHR40060">
    <property type="entry name" value="UPF0316 PROTEIN YEBE"/>
    <property type="match status" value="1"/>
</dbReference>
<feature type="domain" description="DUF5698" evidence="8">
    <location>
        <begin position="20"/>
        <end position="76"/>
    </location>
</feature>
<evidence type="ECO:0000256" key="6">
    <source>
        <dbReference type="HAMAP-Rule" id="MF_01515"/>
    </source>
</evidence>
<dbReference type="Pfam" id="PF18955">
    <property type="entry name" value="DUF5698"/>
    <property type="match status" value="1"/>
</dbReference>
<keyword evidence="10" id="KW-1185">Reference proteome</keyword>
<evidence type="ECO:0000256" key="5">
    <source>
        <dbReference type="ARBA" id="ARBA00023136"/>
    </source>
</evidence>
<reference evidence="9 10" key="1">
    <citation type="submission" date="2016-11" db="EMBL/GenBank/DDBJ databases">
        <authorList>
            <person name="Jaros S."/>
            <person name="Januszkiewicz K."/>
            <person name="Wedrychowicz H."/>
        </authorList>
    </citation>
    <scope>NUCLEOTIDE SEQUENCE [LARGE SCALE GENOMIC DNA]</scope>
    <source>
        <strain evidence="9 10">DSM 14501</strain>
    </source>
</reference>
<organism evidence="9 10">
    <name type="scientific">Caminicella sporogenes DSM 14501</name>
    <dbReference type="NCBI Taxonomy" id="1121266"/>
    <lineage>
        <taxon>Bacteria</taxon>
        <taxon>Bacillati</taxon>
        <taxon>Bacillota</taxon>
        <taxon>Clostridia</taxon>
        <taxon>Peptostreptococcales</taxon>
        <taxon>Caminicellaceae</taxon>
        <taxon>Caminicella</taxon>
    </lineage>
</organism>
<dbReference type="PANTHER" id="PTHR40060:SF1">
    <property type="entry name" value="UPF0316 PROTEIN YEBE"/>
    <property type="match status" value="1"/>
</dbReference>
<dbReference type="InterPro" id="IPR022930">
    <property type="entry name" value="UPF0316"/>
</dbReference>
<dbReference type="RefSeq" id="WP_072966266.1">
    <property type="nucleotide sequence ID" value="NZ_FRAJ01000007.1"/>
</dbReference>
<dbReference type="CDD" id="cd16381">
    <property type="entry name" value="YitT_C_like_1"/>
    <property type="match status" value="1"/>
</dbReference>
<dbReference type="Proteomes" id="UP000184082">
    <property type="component" value="Unassembled WGS sequence"/>
</dbReference>
<dbReference type="GO" id="GO:0005886">
    <property type="term" value="C:plasma membrane"/>
    <property type="evidence" value="ECO:0007669"/>
    <property type="project" value="UniProtKB-SubCell"/>
</dbReference>
<evidence type="ECO:0000256" key="1">
    <source>
        <dbReference type="ARBA" id="ARBA00004651"/>
    </source>
</evidence>
<evidence type="ECO:0000313" key="10">
    <source>
        <dbReference type="Proteomes" id="UP000184082"/>
    </source>
</evidence>
<dbReference type="EMBL" id="FRAJ01000007">
    <property type="protein sequence ID" value="SHJ99658.1"/>
    <property type="molecule type" value="Genomic_DNA"/>
</dbReference>
<comment type="similarity">
    <text evidence="6">Belongs to the UPF0316 family.</text>
</comment>
<protein>
    <recommendedName>
        <fullName evidence="6">UPF0316 protein SAMN02745883_00982</fullName>
    </recommendedName>
</protein>
<dbReference type="Pfam" id="PF10035">
    <property type="entry name" value="DUF2179"/>
    <property type="match status" value="1"/>
</dbReference>
<dbReference type="NCBIfam" id="NF003194">
    <property type="entry name" value="PRK04164.1-5"/>
    <property type="match status" value="1"/>
</dbReference>
<feature type="transmembrane region" description="Helical" evidence="6">
    <location>
        <begin position="62"/>
        <end position="79"/>
    </location>
</feature>
<dbReference type="HAMAP" id="MF_01515">
    <property type="entry name" value="UPF0316"/>
    <property type="match status" value="1"/>
</dbReference>
<evidence type="ECO:0000313" key="9">
    <source>
        <dbReference type="EMBL" id="SHJ99658.1"/>
    </source>
</evidence>
<keyword evidence="2 6" id="KW-1003">Cell membrane</keyword>
<accession>A0A1M6NVJ1</accession>
<keyword evidence="5 6" id="KW-0472">Membrane</keyword>
<keyword evidence="3 6" id="KW-0812">Transmembrane</keyword>
<evidence type="ECO:0000256" key="2">
    <source>
        <dbReference type="ARBA" id="ARBA00022475"/>
    </source>
</evidence>
<dbReference type="STRING" id="1121266.SAMN02745883_00982"/>
<dbReference type="InterPro" id="IPR019264">
    <property type="entry name" value="DUF2179"/>
</dbReference>
<dbReference type="InterPro" id="IPR044035">
    <property type="entry name" value="DUF5698"/>
</dbReference>
<gene>
    <name evidence="9" type="ORF">SAMN02745883_00982</name>
</gene>